<dbReference type="Pfam" id="PF03457">
    <property type="entry name" value="HA"/>
    <property type="match status" value="4"/>
</dbReference>
<dbReference type="PANTHER" id="PTHR33418:SF1">
    <property type="entry name" value="HELICASE-ASSOCIATED DOMAIN-CONTAINING PROTEIN"/>
    <property type="match status" value="1"/>
</dbReference>
<dbReference type="PANTHER" id="PTHR33418">
    <property type="entry name" value="HELICASE-ASSOCIATED"/>
    <property type="match status" value="1"/>
</dbReference>
<organism evidence="2">
    <name type="scientific">Entomoneis paludosa</name>
    <dbReference type="NCBI Taxonomy" id="265537"/>
    <lineage>
        <taxon>Eukaryota</taxon>
        <taxon>Sar</taxon>
        <taxon>Stramenopiles</taxon>
        <taxon>Ochrophyta</taxon>
        <taxon>Bacillariophyta</taxon>
        <taxon>Bacillariophyceae</taxon>
        <taxon>Bacillariophycidae</taxon>
        <taxon>Entomoneidaceae</taxon>
        <taxon>Entomoneis</taxon>
    </lineage>
</organism>
<dbReference type="InterPro" id="IPR005114">
    <property type="entry name" value="Helicase_assoc"/>
</dbReference>
<evidence type="ECO:0000259" key="1">
    <source>
        <dbReference type="Pfam" id="PF03457"/>
    </source>
</evidence>
<feature type="domain" description="Helicase-associated" evidence="1">
    <location>
        <begin position="96"/>
        <end position="162"/>
    </location>
</feature>
<reference evidence="2" key="1">
    <citation type="submission" date="2021-01" db="EMBL/GenBank/DDBJ databases">
        <authorList>
            <person name="Corre E."/>
            <person name="Pelletier E."/>
            <person name="Niang G."/>
            <person name="Scheremetjew M."/>
            <person name="Finn R."/>
            <person name="Kale V."/>
            <person name="Holt S."/>
            <person name="Cochrane G."/>
            <person name="Meng A."/>
            <person name="Brown T."/>
            <person name="Cohen L."/>
        </authorList>
    </citation>
    <scope>NUCLEOTIDE SEQUENCE</scope>
    <source>
        <strain evidence="2">CCMP125</strain>
    </source>
</reference>
<sequence>MSSKVVPKNHPNKKGSKCDHREKLWNMRYSELVQYQLEKGDCLVPAEYKENYPLGLWVRNQRKQYKLAKTGKYTYITEERIRLLTDLGFEWDPFNTEWNERYSELVEFYHKNGTTIVPQKSDQNLKLARWVVKQRHQYKLLKEKGQSQMTPERIELLEKINFRWAPFDAEWMSRYKELKKHYEKHGNCLIEKENKNLSTWTDTQRRQYKLLQLNESSHMTKQRIRLLEQLNFEWTVSDAKWKARFVELGRYVRRNGLGTVPGQSETKYRGLVRWVSQQQKWHHTNRLNKERFELLNLLAFPWEPEK</sequence>
<name>A0A7S2Y7W7_9STRA</name>
<feature type="domain" description="Helicase-associated" evidence="1">
    <location>
        <begin position="168"/>
        <end position="232"/>
    </location>
</feature>
<gene>
    <name evidence="2" type="ORF">APAL1065_LOCUS8662</name>
</gene>
<dbReference type="AlphaFoldDB" id="A0A7S2Y7W7"/>
<accession>A0A7S2Y7W7</accession>
<dbReference type="EMBL" id="HBHT01012942">
    <property type="protein sequence ID" value="CAD9958283.1"/>
    <property type="molecule type" value="Transcribed_RNA"/>
</dbReference>
<evidence type="ECO:0000313" key="2">
    <source>
        <dbReference type="EMBL" id="CAD9958283.1"/>
    </source>
</evidence>
<feature type="domain" description="Helicase-associated" evidence="1">
    <location>
        <begin position="22"/>
        <end position="89"/>
    </location>
</feature>
<dbReference type="Gene3D" id="6.10.140.530">
    <property type="match status" value="4"/>
</dbReference>
<proteinExistence type="predicted"/>
<feature type="domain" description="Helicase-associated" evidence="1">
    <location>
        <begin position="238"/>
        <end position="298"/>
    </location>
</feature>
<protein>
    <recommendedName>
        <fullName evidence="1">Helicase-associated domain-containing protein</fullName>
    </recommendedName>
</protein>